<evidence type="ECO:0000256" key="1">
    <source>
        <dbReference type="ARBA" id="ARBA00005820"/>
    </source>
</evidence>
<dbReference type="SUPFAM" id="SSF52540">
    <property type="entry name" value="P-loop containing nucleoside triphosphate hydrolases"/>
    <property type="match status" value="1"/>
</dbReference>
<evidence type="ECO:0000256" key="6">
    <source>
        <dbReference type="SAM" id="MobiDB-lite"/>
    </source>
</evidence>
<dbReference type="Gene3D" id="3.40.50.300">
    <property type="entry name" value="P-loop containing nucleotide triphosphate hydrolases"/>
    <property type="match status" value="1"/>
</dbReference>
<feature type="region of interest" description="Disordered" evidence="6">
    <location>
        <begin position="1176"/>
        <end position="1200"/>
    </location>
</feature>
<dbReference type="Pfam" id="PF13191">
    <property type="entry name" value="AAA_16"/>
    <property type="match status" value="1"/>
</dbReference>
<feature type="region of interest" description="Disordered" evidence="6">
    <location>
        <begin position="253"/>
        <end position="276"/>
    </location>
</feature>
<evidence type="ECO:0000259" key="7">
    <source>
        <dbReference type="PROSITE" id="PS51755"/>
    </source>
</evidence>
<evidence type="ECO:0000256" key="2">
    <source>
        <dbReference type="ARBA" id="ARBA00023015"/>
    </source>
</evidence>
<keyword evidence="4" id="KW-0804">Transcription</keyword>
<dbReference type="PANTHER" id="PTHR35807:SF1">
    <property type="entry name" value="TRANSCRIPTIONAL REGULATOR REDD"/>
    <property type="match status" value="1"/>
</dbReference>
<dbReference type="EMBL" id="BAAAVV010000003">
    <property type="protein sequence ID" value="GAA3163775.1"/>
    <property type="molecule type" value="Genomic_DNA"/>
</dbReference>
<dbReference type="CDD" id="cd15831">
    <property type="entry name" value="BTAD"/>
    <property type="match status" value="1"/>
</dbReference>
<evidence type="ECO:0000313" key="8">
    <source>
        <dbReference type="EMBL" id="GAA3163775.1"/>
    </source>
</evidence>
<evidence type="ECO:0000256" key="4">
    <source>
        <dbReference type="ARBA" id="ARBA00023163"/>
    </source>
</evidence>
<comment type="similarity">
    <text evidence="1">Belongs to the AfsR/DnrI/RedD regulatory family.</text>
</comment>
<protein>
    <recommendedName>
        <fullName evidence="7">OmpR/PhoB-type domain-containing protein</fullName>
    </recommendedName>
</protein>
<reference evidence="9" key="1">
    <citation type="journal article" date="2019" name="Int. J. Syst. Evol. Microbiol.">
        <title>The Global Catalogue of Microorganisms (GCM) 10K type strain sequencing project: providing services to taxonomists for standard genome sequencing and annotation.</title>
        <authorList>
            <consortium name="The Broad Institute Genomics Platform"/>
            <consortium name="The Broad Institute Genome Sequencing Center for Infectious Disease"/>
            <person name="Wu L."/>
            <person name="Ma J."/>
        </authorList>
    </citation>
    <scope>NUCLEOTIDE SEQUENCE [LARGE SCALE GENOMIC DNA]</scope>
    <source>
        <strain evidence="9">JCM 15614</strain>
    </source>
</reference>
<dbReference type="Pfam" id="PF00196">
    <property type="entry name" value="GerE"/>
    <property type="match status" value="1"/>
</dbReference>
<evidence type="ECO:0000313" key="9">
    <source>
        <dbReference type="Proteomes" id="UP001499924"/>
    </source>
</evidence>
<dbReference type="InterPro" id="IPR000792">
    <property type="entry name" value="Tscrpt_reg_LuxR_C"/>
</dbReference>
<dbReference type="InterPro" id="IPR011990">
    <property type="entry name" value="TPR-like_helical_dom_sf"/>
</dbReference>
<feature type="domain" description="OmpR/PhoB-type" evidence="7">
    <location>
        <begin position="1"/>
        <end position="103"/>
    </location>
</feature>
<dbReference type="InterPro" id="IPR001867">
    <property type="entry name" value="OmpR/PhoB-type_DNA-bd"/>
</dbReference>
<dbReference type="Gene3D" id="1.25.40.10">
    <property type="entry name" value="Tetratricopeptide repeat domain"/>
    <property type="match status" value="1"/>
</dbReference>
<dbReference type="InterPro" id="IPR016032">
    <property type="entry name" value="Sig_transdc_resp-reg_C-effctor"/>
</dbReference>
<keyword evidence="3 5" id="KW-0238">DNA-binding</keyword>
<dbReference type="Pfam" id="PF00486">
    <property type="entry name" value="Trans_reg_C"/>
    <property type="match status" value="1"/>
</dbReference>
<dbReference type="SMART" id="SM00862">
    <property type="entry name" value="Trans_reg_C"/>
    <property type="match status" value="1"/>
</dbReference>
<feature type="DNA-binding region" description="OmpR/PhoB-type" evidence="5">
    <location>
        <begin position="1"/>
        <end position="103"/>
    </location>
</feature>
<dbReference type="SUPFAM" id="SSF48452">
    <property type="entry name" value="TPR-like"/>
    <property type="match status" value="1"/>
</dbReference>
<dbReference type="InterPro" id="IPR051677">
    <property type="entry name" value="AfsR-DnrI-RedD_regulator"/>
</dbReference>
<name>A0ABP6P5T1_9ACTN</name>
<dbReference type="PANTHER" id="PTHR35807">
    <property type="entry name" value="TRANSCRIPTIONAL REGULATOR REDD-RELATED"/>
    <property type="match status" value="1"/>
</dbReference>
<comment type="caution">
    <text evidence="8">The sequence shown here is derived from an EMBL/GenBank/DDBJ whole genome shotgun (WGS) entry which is preliminary data.</text>
</comment>
<dbReference type="Proteomes" id="UP001499924">
    <property type="component" value="Unassembled WGS sequence"/>
</dbReference>
<organism evidence="8 9">
    <name type="scientific">Blastococcus jejuensis</name>
    <dbReference type="NCBI Taxonomy" id="351224"/>
    <lineage>
        <taxon>Bacteria</taxon>
        <taxon>Bacillati</taxon>
        <taxon>Actinomycetota</taxon>
        <taxon>Actinomycetes</taxon>
        <taxon>Geodermatophilales</taxon>
        <taxon>Geodermatophilaceae</taxon>
        <taxon>Blastococcus</taxon>
    </lineage>
</organism>
<dbReference type="PROSITE" id="PS51755">
    <property type="entry name" value="OMPR_PHOB"/>
    <property type="match status" value="1"/>
</dbReference>
<keyword evidence="2" id="KW-0805">Transcription regulation</keyword>
<proteinExistence type="inferred from homology"/>
<accession>A0ABP6P5T1</accession>
<dbReference type="SUPFAM" id="SSF46894">
    <property type="entry name" value="C-terminal effector domain of the bipartite response regulators"/>
    <property type="match status" value="2"/>
</dbReference>
<dbReference type="Gene3D" id="1.10.10.10">
    <property type="entry name" value="Winged helix-like DNA-binding domain superfamily/Winged helix DNA-binding domain"/>
    <property type="match status" value="2"/>
</dbReference>
<dbReference type="InterPro" id="IPR041664">
    <property type="entry name" value="AAA_16"/>
</dbReference>
<keyword evidence="9" id="KW-1185">Reference proteome</keyword>
<gene>
    <name evidence="8" type="ORF">GCM10010531_14800</name>
</gene>
<sequence>MDGTSRLRINLLGQLTASSDGVPLDLGGPRQRAVLAVLLLAKGEIVPAERLAESVWPGPAPADTAGALQAYVSHLRRRLQPGSAARTRSAVIVSEGRGYAVRLPRDAVDAWRFEQLLQEASTEADPARIAQLLAEAIGLWRGPALADYADEPWAEAEIGRLAELRTVARERLLAARLELGEAAMLVPDLEAMVAEEPLREERWRLLALALYRAQRQADALGALRRARAVLADELGVDPGPALRDLESQVLDQSPALHVPRPRAPTTPATTPAAPRAPEDLVDRDRELAAVREALDALEAGQPRLLLIEGPAGIGKTRLLTEARRLAGERSVRVLSARGSQLEAAFGFGVARQLLEPELTADRREDLLSGAASGARGVFDLATADAGEGSFAVLHGLYWLVVNLSAAGPVLLAVDDVQWCDSASLRWLAYLVRRLEAVPVLVAGTLRSGEQHDEEELVAELQLDPAAVVLRPEPLSRDAIAGIVGQRLGEPVSPLFTSACHRTTAGNPLLLRQLIRALESDGVRPDAAHADAVVAVGSRAVSSMVLVRLRRLGERITAVARAAAVLGDGALLPAVAALAELPERDTAAALAALARAEIVRDEQPLVFVHPLVREAVYRDLPAAERELRHERAADVLRRSGASEEQVAAHLLLAPPRGDDATVAALRGAARTAADRGASESAVTYLRRALAEPPAGTVRRDVLVELGMVESLLDGATGPRHLLQAYGLHDDPRIRADLAIAIARTHVFASPPGIATAFAREARLVVPEDLGDHRQALLALERIAGYMHGLDPQVWRTADPPQPAGEGQGAQMLAATLAWEQTIAGTSRERAVALARFAHEGDRLMAVDHGLLWVVAANVRMLADDDLGDFWLRARTEAHRRGSLFAALSTSVWEGFWRWRRGELHEALARLELGLEQDRMWGGTGIGEPYSRAFQIGCHLDRGDVAAARRVADAALAGPAAGEGGRLLHEGIASLLVAEHRFADALSLLDDVPTPVAVDNPVWHPWRRITAGALAGLGRTGEATELVEDEVALLRRWGAPSYLGSSLRLLGRLRRAGGVEHLREAVALLGPTDAGVERARARLTLGSAPGVPDAEAVPLLRAAADEAHRLGAEGIEQRACAALRARGLPVDAHAEGDGRLSSTERQVLELSAAGLGVREVAQRLFMTPGTVQAVLEEKASDDRLKSVSSSRAQASVPVRGAP</sequence>
<dbReference type="Pfam" id="PF03704">
    <property type="entry name" value="BTAD"/>
    <property type="match status" value="1"/>
</dbReference>
<evidence type="ECO:0000256" key="5">
    <source>
        <dbReference type="PROSITE-ProRule" id="PRU01091"/>
    </source>
</evidence>
<evidence type="ECO:0000256" key="3">
    <source>
        <dbReference type="ARBA" id="ARBA00023125"/>
    </source>
</evidence>
<dbReference type="InterPro" id="IPR005158">
    <property type="entry name" value="BTAD"/>
</dbReference>
<dbReference type="RefSeq" id="WP_344688105.1">
    <property type="nucleotide sequence ID" value="NZ_BAAAVV010000003.1"/>
</dbReference>
<feature type="compositionally biased region" description="Low complexity" evidence="6">
    <location>
        <begin position="263"/>
        <end position="275"/>
    </location>
</feature>
<dbReference type="SMART" id="SM01043">
    <property type="entry name" value="BTAD"/>
    <property type="match status" value="1"/>
</dbReference>
<dbReference type="InterPro" id="IPR036388">
    <property type="entry name" value="WH-like_DNA-bd_sf"/>
</dbReference>
<dbReference type="InterPro" id="IPR027417">
    <property type="entry name" value="P-loop_NTPase"/>
</dbReference>